<dbReference type="PANTHER" id="PTHR42930:SF2">
    <property type="entry name" value="PHOU DOMAIN-CONTAINING PROTEIN"/>
    <property type="match status" value="1"/>
</dbReference>
<sequence length="296" mass="33883">METRRIVRIGSSFYVALPKTWVQERVGGNGIVALTVEEDGSLKITPFSIRKQDEKKQVSLLCSKDLFRNIVSAYLRGFEVIEITVNPECRDDVLRTVERARQLLLGLELVGEEPGLVVLQSFTRPDYDLDSLVQRMSSTTLSMLNLSFRVVETGDLSLAEKILYMDDIVDRLYFLAVRIIRSRISDPSYPSSEKVKLVDTRVVVRNLENLGDLLEEFIRAGVVKGKVDWELYDRLASFQKRVVALALGESIVRENIYEEYLTLEDKLARARVILPPRFYETLEDMKSLLKDILDLS</sequence>
<dbReference type="GO" id="GO:0045936">
    <property type="term" value="P:negative regulation of phosphate metabolic process"/>
    <property type="evidence" value="ECO:0007669"/>
    <property type="project" value="InterPro"/>
</dbReference>
<dbReference type="Gene3D" id="1.20.58.220">
    <property type="entry name" value="Phosphate transport system protein phou homolog 2, domain 2"/>
    <property type="match status" value="1"/>
</dbReference>
<dbReference type="Proteomes" id="UP000067434">
    <property type="component" value="Chromosome"/>
</dbReference>
<evidence type="ECO:0000313" key="2">
    <source>
        <dbReference type="EMBL" id="AKG38277.1"/>
    </source>
</evidence>
<evidence type="ECO:0000313" key="3">
    <source>
        <dbReference type="Proteomes" id="UP000067434"/>
    </source>
</evidence>
<dbReference type="SUPFAM" id="SSF109755">
    <property type="entry name" value="PhoU-like"/>
    <property type="match status" value="1"/>
</dbReference>
<dbReference type="Pfam" id="PF01895">
    <property type="entry name" value="PhoU"/>
    <property type="match status" value="1"/>
</dbReference>
<dbReference type="HOGENOM" id="CLU_069302_1_0_2"/>
<dbReference type="PATRIC" id="fig|1550241.5.peg.374"/>
<name>A0A0F7FGL1_9CREN</name>
<protein>
    <recommendedName>
        <fullName evidence="1">PhoU domain-containing protein</fullName>
    </recommendedName>
</protein>
<dbReference type="RefSeq" id="WP_052883642.1">
    <property type="nucleotide sequence ID" value="NZ_CP009961.1"/>
</dbReference>
<organism evidence="2 3">
    <name type="scientific">Infirmifilum uzonense</name>
    <dbReference type="NCBI Taxonomy" id="1550241"/>
    <lineage>
        <taxon>Archaea</taxon>
        <taxon>Thermoproteota</taxon>
        <taxon>Thermoprotei</taxon>
        <taxon>Thermofilales</taxon>
        <taxon>Thermofilaceae</taxon>
        <taxon>Infirmifilum</taxon>
    </lineage>
</organism>
<reference evidence="2 3" key="1">
    <citation type="journal article" date="2015" name="Stand. Genomic Sci.">
        <title>Complete genome sequence of and proposal of Thermofilum uzonense sp. nov. a novel hyperthermophilic crenarchaeon and emended description of the genus Thermofilum.</title>
        <authorList>
            <person name="Toshchakov S.V."/>
            <person name="Korzhenkov A.A."/>
            <person name="Samarov N.I."/>
            <person name="Mazunin I.O."/>
            <person name="Mozhey O.I."/>
            <person name="Shmyr I.S."/>
            <person name="Derbikova K.S."/>
            <person name="Taranov E.A."/>
            <person name="Dominova I.N."/>
            <person name="Bonch-Osmolovskaya E.A."/>
            <person name="Patrushev M.V."/>
            <person name="Podosokorskaya O.A."/>
            <person name="Kublanov I.V."/>
        </authorList>
    </citation>
    <scope>NUCLEOTIDE SEQUENCE [LARGE SCALE GENOMIC DNA]</scope>
    <source>
        <strain evidence="2 3">1807-2</strain>
    </source>
</reference>
<dbReference type="GO" id="GO:0030643">
    <property type="term" value="P:intracellular phosphate ion homeostasis"/>
    <property type="evidence" value="ECO:0007669"/>
    <property type="project" value="InterPro"/>
</dbReference>
<dbReference type="KEGG" id="thf:MA03_01835"/>
<gene>
    <name evidence="2" type="ORF">MA03_01835</name>
</gene>
<dbReference type="PANTHER" id="PTHR42930">
    <property type="entry name" value="PHOSPHATE-SPECIFIC TRANSPORT SYSTEM ACCESSORY PROTEIN PHOU"/>
    <property type="match status" value="1"/>
</dbReference>
<dbReference type="OrthoDB" id="40991at2157"/>
<dbReference type="InterPro" id="IPR028366">
    <property type="entry name" value="PhoU"/>
</dbReference>
<dbReference type="STRING" id="1550241.MA03_01835"/>
<proteinExistence type="predicted"/>
<dbReference type="AlphaFoldDB" id="A0A0F7FGL1"/>
<evidence type="ECO:0000259" key="1">
    <source>
        <dbReference type="Pfam" id="PF01895"/>
    </source>
</evidence>
<keyword evidence="3" id="KW-1185">Reference proteome</keyword>
<accession>A0A0F7FGL1</accession>
<dbReference type="GeneID" id="25400932"/>
<dbReference type="InterPro" id="IPR038078">
    <property type="entry name" value="PhoU-like_sf"/>
</dbReference>
<feature type="domain" description="PhoU" evidence="1">
    <location>
        <begin position="133"/>
        <end position="216"/>
    </location>
</feature>
<dbReference type="InterPro" id="IPR026022">
    <property type="entry name" value="PhoU_dom"/>
</dbReference>
<dbReference type="EMBL" id="CP009961">
    <property type="protein sequence ID" value="AKG38277.1"/>
    <property type="molecule type" value="Genomic_DNA"/>
</dbReference>